<evidence type="ECO:0000259" key="1">
    <source>
        <dbReference type="SMART" id="SM00867"/>
    </source>
</evidence>
<dbReference type="Gene3D" id="2.40.128.110">
    <property type="entry name" value="Lipid/polyisoprenoid-binding, YceI-like"/>
    <property type="match status" value="1"/>
</dbReference>
<dbReference type="AlphaFoldDB" id="A0A0Q0WUN6"/>
<evidence type="ECO:0000313" key="2">
    <source>
        <dbReference type="EMBL" id="KQB39893.1"/>
    </source>
</evidence>
<dbReference type="OrthoDB" id="951410at2"/>
<dbReference type="Proteomes" id="UP000050443">
    <property type="component" value="Unassembled WGS sequence"/>
</dbReference>
<name>A0A0Q0WUN6_9FLAO</name>
<dbReference type="PANTHER" id="PTHR34406:SF1">
    <property type="entry name" value="PROTEIN YCEI"/>
    <property type="match status" value="1"/>
</dbReference>
<dbReference type="InterPro" id="IPR007372">
    <property type="entry name" value="Lipid/polyisoprenoid-bd_YceI"/>
</dbReference>
<dbReference type="STRING" id="362413.RC62_577"/>
<accession>A0A0Q0WUN6</accession>
<dbReference type="SMART" id="SM00867">
    <property type="entry name" value="YceI"/>
    <property type="match status" value="1"/>
</dbReference>
<dbReference type="PANTHER" id="PTHR34406">
    <property type="entry name" value="PROTEIN YCEI"/>
    <property type="match status" value="1"/>
</dbReference>
<dbReference type="EMBL" id="JRLF01000011">
    <property type="protein sequence ID" value="KQB39893.1"/>
    <property type="molecule type" value="Genomic_DNA"/>
</dbReference>
<sequence length="184" mass="20473">METTNFKIDSSNSNIDWTGRKVTGAHNGTIGIKEGHFILNDGKINGGNIVINTSTIKILDVTDPDTNAQFAGHLASDDFFSIEKFPTAAFDILSVKEVSNHTYYLEGNLTIKDITHLVGFETEVKSNQNTLYLAGKLIIDRTKYDIKFRSGNFFKDLGDTLIYNDFELDFNITAEATFSAQSKN</sequence>
<comment type="caution">
    <text evidence="2">The sequence shown here is derived from an EMBL/GenBank/DDBJ whole genome shotgun (WGS) entry which is preliminary data.</text>
</comment>
<dbReference type="RefSeq" id="WP_055095206.1">
    <property type="nucleotide sequence ID" value="NZ_JRLF01000011.1"/>
</dbReference>
<feature type="domain" description="Lipid/polyisoprenoid-binding YceI-like" evidence="1">
    <location>
        <begin position="5"/>
        <end position="175"/>
    </location>
</feature>
<proteinExistence type="predicted"/>
<gene>
    <name evidence="2" type="ORF">RC62_577</name>
</gene>
<dbReference type="SUPFAM" id="SSF101874">
    <property type="entry name" value="YceI-like"/>
    <property type="match status" value="1"/>
</dbReference>
<dbReference type="InterPro" id="IPR036761">
    <property type="entry name" value="TTHA0802/YceI-like_sf"/>
</dbReference>
<organism evidence="2 3">
    <name type="scientific">Flavobacterium aquidurense</name>
    <dbReference type="NCBI Taxonomy" id="362413"/>
    <lineage>
        <taxon>Bacteria</taxon>
        <taxon>Pseudomonadati</taxon>
        <taxon>Bacteroidota</taxon>
        <taxon>Flavobacteriia</taxon>
        <taxon>Flavobacteriales</taxon>
        <taxon>Flavobacteriaceae</taxon>
        <taxon>Flavobacterium</taxon>
    </lineage>
</organism>
<dbReference type="PATRIC" id="fig|362413.3.peg.556"/>
<evidence type="ECO:0000313" key="3">
    <source>
        <dbReference type="Proteomes" id="UP000050443"/>
    </source>
</evidence>
<reference evidence="2 3" key="1">
    <citation type="submission" date="2014-09" db="EMBL/GenBank/DDBJ databases">
        <title>Genome sequence of Flavobacterium aquidurense RC62.</title>
        <authorList>
            <person name="Kim J.F."/>
            <person name="Kwak M.-J."/>
        </authorList>
    </citation>
    <scope>NUCLEOTIDE SEQUENCE [LARGE SCALE GENOMIC DNA]</scope>
    <source>
        <strain evidence="2 3">RC62</strain>
    </source>
</reference>
<dbReference type="Pfam" id="PF04264">
    <property type="entry name" value="YceI"/>
    <property type="match status" value="1"/>
</dbReference>
<protein>
    <submittedName>
        <fullName evidence="2">YceI family protein</fullName>
    </submittedName>
</protein>